<evidence type="ECO:0000259" key="2">
    <source>
        <dbReference type="Pfam" id="PF00676"/>
    </source>
</evidence>
<gene>
    <name evidence="3" type="ORF">B1B_03801</name>
</gene>
<keyword evidence="1" id="KW-0560">Oxidoreductase</keyword>
<comment type="caution">
    <text evidence="3">The sequence shown here is derived from an EMBL/GenBank/DDBJ whole genome shotgun (WGS) entry which is preliminary data.</text>
</comment>
<dbReference type="Pfam" id="PF00676">
    <property type="entry name" value="E1_dh"/>
    <property type="match status" value="1"/>
</dbReference>
<dbReference type="Gene3D" id="3.40.50.970">
    <property type="match status" value="1"/>
</dbReference>
<dbReference type="GO" id="GO:0009083">
    <property type="term" value="P:branched-chain amino acid catabolic process"/>
    <property type="evidence" value="ECO:0007669"/>
    <property type="project" value="TreeGrafter"/>
</dbReference>
<organism evidence="3">
    <name type="scientific">mine drainage metagenome</name>
    <dbReference type="NCBI Taxonomy" id="410659"/>
    <lineage>
        <taxon>unclassified sequences</taxon>
        <taxon>metagenomes</taxon>
        <taxon>ecological metagenomes</taxon>
    </lineage>
</organism>
<reference evidence="3" key="1">
    <citation type="submission" date="2013-08" db="EMBL/GenBank/DDBJ databases">
        <authorList>
            <person name="Mendez C."/>
            <person name="Richter M."/>
            <person name="Ferrer M."/>
            <person name="Sanchez J."/>
        </authorList>
    </citation>
    <scope>NUCLEOTIDE SEQUENCE</scope>
</reference>
<dbReference type="PANTHER" id="PTHR43380:SF1">
    <property type="entry name" value="2-OXOISOVALERATE DEHYDROGENASE SUBUNIT ALPHA, MITOCHONDRIAL"/>
    <property type="match status" value="1"/>
</dbReference>
<dbReference type="InterPro" id="IPR029061">
    <property type="entry name" value="THDP-binding"/>
</dbReference>
<dbReference type="EMBL" id="AUZY01002358">
    <property type="protein sequence ID" value="EQD72364.1"/>
    <property type="molecule type" value="Genomic_DNA"/>
</dbReference>
<feature type="non-terminal residue" evidence="3">
    <location>
        <position position="111"/>
    </location>
</feature>
<evidence type="ECO:0000313" key="3">
    <source>
        <dbReference type="EMBL" id="EQD72364.1"/>
    </source>
</evidence>
<dbReference type="InterPro" id="IPR050771">
    <property type="entry name" value="Alpha-ketoacid_DH_E1_comp"/>
</dbReference>
<sequence length="111" mass="12179">MLLSRALDERGMTLQRQGRIGFYVPVEGQEGAQVGCAAALEPEDWLCPGYRETAVALTRGVPLTLLLSQLYGGRTDLCLGRQMPNHFAFRQYRFVSTSSPIGTQIPHAVGL</sequence>
<dbReference type="InterPro" id="IPR001017">
    <property type="entry name" value="DH_E1"/>
</dbReference>
<accession>T1CU43</accession>
<dbReference type="AlphaFoldDB" id="T1CU43"/>
<protein>
    <submittedName>
        <fullName evidence="3">3-methyl-2-oxobutanoate dehydrogenase (2-methylpropanoyl-transferring)</fullName>
    </submittedName>
</protein>
<dbReference type="PANTHER" id="PTHR43380">
    <property type="entry name" value="2-OXOISOVALERATE DEHYDROGENASE SUBUNIT ALPHA, MITOCHONDRIAL"/>
    <property type="match status" value="1"/>
</dbReference>
<dbReference type="SUPFAM" id="SSF52518">
    <property type="entry name" value="Thiamin diphosphate-binding fold (THDP-binding)"/>
    <property type="match status" value="1"/>
</dbReference>
<name>T1CU43_9ZZZZ</name>
<evidence type="ECO:0000256" key="1">
    <source>
        <dbReference type="ARBA" id="ARBA00023002"/>
    </source>
</evidence>
<proteinExistence type="predicted"/>
<dbReference type="GO" id="GO:0016624">
    <property type="term" value="F:oxidoreductase activity, acting on the aldehyde or oxo group of donors, disulfide as acceptor"/>
    <property type="evidence" value="ECO:0007669"/>
    <property type="project" value="InterPro"/>
</dbReference>
<feature type="domain" description="Dehydrogenase E1 component" evidence="2">
    <location>
        <begin position="1"/>
        <end position="110"/>
    </location>
</feature>
<reference evidence="3" key="2">
    <citation type="journal article" date="2014" name="ISME J.">
        <title>Microbial stratification in low pH oxic and suboxic macroscopic growths along an acid mine drainage.</title>
        <authorList>
            <person name="Mendez-Garcia C."/>
            <person name="Mesa V."/>
            <person name="Sprenger R.R."/>
            <person name="Richter M."/>
            <person name="Diez M.S."/>
            <person name="Solano J."/>
            <person name="Bargiela R."/>
            <person name="Golyshina O.V."/>
            <person name="Manteca A."/>
            <person name="Ramos J.L."/>
            <person name="Gallego J.R."/>
            <person name="Llorente I."/>
            <person name="Martins Dos Santos V.A."/>
            <person name="Jensen O.N."/>
            <person name="Pelaez A.I."/>
            <person name="Sanchez J."/>
            <person name="Ferrer M."/>
        </authorList>
    </citation>
    <scope>NUCLEOTIDE SEQUENCE</scope>
</reference>